<reference evidence="2" key="1">
    <citation type="submission" date="2021-01" db="EMBL/GenBank/DDBJ databases">
        <authorList>
            <person name="Corre E."/>
            <person name="Pelletier E."/>
            <person name="Niang G."/>
            <person name="Scheremetjew M."/>
            <person name="Finn R."/>
            <person name="Kale V."/>
            <person name="Holt S."/>
            <person name="Cochrane G."/>
            <person name="Meng A."/>
            <person name="Brown T."/>
            <person name="Cohen L."/>
        </authorList>
    </citation>
    <scope>NUCLEOTIDE SEQUENCE</scope>
    <source>
        <strain evidence="2">CCMP281</strain>
    </source>
</reference>
<feature type="signal peptide" evidence="1">
    <location>
        <begin position="1"/>
        <end position="17"/>
    </location>
</feature>
<evidence type="ECO:0000256" key="1">
    <source>
        <dbReference type="SAM" id="SignalP"/>
    </source>
</evidence>
<feature type="chain" id="PRO_5031176351" evidence="1">
    <location>
        <begin position="18"/>
        <end position="182"/>
    </location>
</feature>
<dbReference type="EMBL" id="HBHX01042356">
    <property type="protein sequence ID" value="CAE0122791.1"/>
    <property type="molecule type" value="Transcribed_RNA"/>
</dbReference>
<keyword evidence="1" id="KW-0732">Signal</keyword>
<organism evidence="2">
    <name type="scientific">Haptolina ericina</name>
    <dbReference type="NCBI Taxonomy" id="156174"/>
    <lineage>
        <taxon>Eukaryota</taxon>
        <taxon>Haptista</taxon>
        <taxon>Haptophyta</taxon>
        <taxon>Prymnesiophyceae</taxon>
        <taxon>Prymnesiales</taxon>
        <taxon>Prymnesiaceae</taxon>
        <taxon>Haptolina</taxon>
    </lineage>
</organism>
<evidence type="ECO:0000313" key="2">
    <source>
        <dbReference type="EMBL" id="CAE0122791.1"/>
    </source>
</evidence>
<protein>
    <submittedName>
        <fullName evidence="2">Uncharacterized protein</fullName>
    </submittedName>
</protein>
<gene>
    <name evidence="2" type="ORF">HERI1096_LOCUS23492</name>
</gene>
<dbReference type="AlphaFoldDB" id="A0A7S3B590"/>
<sequence length="182" mass="18990">MMKLALLLTTQIVATHGLTLSSMPCSRSRVVAHTRAYVVAATDYDKTKEGDYPHPSDSDYKFGDITLRVIRDMTGNKDYKLGDGSKAIASATSDAAEAAAAAVITAGGTAAEAGAAAKQVIDDSGYQFGDLTKGAIKGFEETVRDATGNEGYKFGDVTKNLAKGLFGALEKGAANAKKTLDE</sequence>
<proteinExistence type="predicted"/>
<name>A0A7S3B590_9EUKA</name>
<accession>A0A7S3B590</accession>